<gene>
    <name evidence="2" type="ORF">CLV98_109176</name>
</gene>
<comment type="caution">
    <text evidence="2">The sequence shown here is derived from an EMBL/GenBank/DDBJ whole genome shotgun (WGS) entry which is preliminary data.</text>
</comment>
<feature type="transmembrane region" description="Helical" evidence="1">
    <location>
        <begin position="60"/>
        <end position="83"/>
    </location>
</feature>
<reference evidence="2 3" key="1">
    <citation type="submission" date="2018-03" db="EMBL/GenBank/DDBJ databases">
        <title>Genomic Encyclopedia of Archaeal and Bacterial Type Strains, Phase II (KMG-II): from individual species to whole genera.</title>
        <authorList>
            <person name="Goeker M."/>
        </authorList>
    </citation>
    <scope>NUCLEOTIDE SEQUENCE [LARGE SCALE GENOMIC DNA]</scope>
    <source>
        <strain evidence="2 3">DSM 100346</strain>
    </source>
</reference>
<organism evidence="2 3">
    <name type="scientific">Dyadobacter jejuensis</name>
    <dbReference type="NCBI Taxonomy" id="1082580"/>
    <lineage>
        <taxon>Bacteria</taxon>
        <taxon>Pseudomonadati</taxon>
        <taxon>Bacteroidota</taxon>
        <taxon>Cytophagia</taxon>
        <taxon>Cytophagales</taxon>
        <taxon>Spirosomataceae</taxon>
        <taxon>Dyadobacter</taxon>
    </lineage>
</organism>
<name>A0A316AGY3_9BACT</name>
<dbReference type="AlphaFoldDB" id="A0A316AGY3"/>
<evidence type="ECO:0000256" key="1">
    <source>
        <dbReference type="SAM" id="Phobius"/>
    </source>
</evidence>
<dbReference type="Proteomes" id="UP000245880">
    <property type="component" value="Unassembled WGS sequence"/>
</dbReference>
<proteinExistence type="predicted"/>
<feature type="transmembrane region" description="Helical" evidence="1">
    <location>
        <begin position="7"/>
        <end position="30"/>
    </location>
</feature>
<evidence type="ECO:0000313" key="3">
    <source>
        <dbReference type="Proteomes" id="UP000245880"/>
    </source>
</evidence>
<keyword evidence="1" id="KW-1133">Transmembrane helix</keyword>
<evidence type="ECO:0000313" key="2">
    <source>
        <dbReference type="EMBL" id="PWJ57066.1"/>
    </source>
</evidence>
<keyword evidence="3" id="KW-1185">Reference proteome</keyword>
<dbReference type="EMBL" id="QGDT01000009">
    <property type="protein sequence ID" value="PWJ57066.1"/>
    <property type="molecule type" value="Genomic_DNA"/>
</dbReference>
<keyword evidence="1" id="KW-0812">Transmembrane</keyword>
<sequence>MNKIALRVAIIFFVFYGITSTIGSIFLVSWGGNSKFKQILLFFESFPIDWNRLIVDYSTWFLLLNILFWSSIVYILCIVILKFTTTSNTKNNK</sequence>
<keyword evidence="1" id="KW-0472">Membrane</keyword>
<accession>A0A316AGY3</accession>
<protein>
    <submittedName>
        <fullName evidence="2">Uncharacterized protein</fullName>
    </submittedName>
</protein>